<evidence type="ECO:0000256" key="5">
    <source>
        <dbReference type="SAM" id="MobiDB-lite"/>
    </source>
</evidence>
<dbReference type="Proteomes" id="UP001634394">
    <property type="component" value="Unassembled WGS sequence"/>
</dbReference>
<accession>A0ABD3UVZ1</accession>
<keyword evidence="2" id="KW-0677">Repeat</keyword>
<keyword evidence="6" id="KW-0812">Transmembrane</keyword>
<dbReference type="GO" id="GO:0016020">
    <property type="term" value="C:membrane"/>
    <property type="evidence" value="ECO:0007669"/>
    <property type="project" value="UniProtKB-SubCell"/>
</dbReference>
<dbReference type="InterPro" id="IPR050310">
    <property type="entry name" value="VPS10-sortilin"/>
</dbReference>
<evidence type="ECO:0000256" key="1">
    <source>
        <dbReference type="ARBA" id="ARBA00004370"/>
    </source>
</evidence>
<dbReference type="Pfam" id="PF15901">
    <property type="entry name" value="Sortilin_C"/>
    <property type="match status" value="1"/>
</dbReference>
<evidence type="ECO:0000313" key="8">
    <source>
        <dbReference type="EMBL" id="KAL3853614.1"/>
    </source>
</evidence>
<dbReference type="InterPro" id="IPR031778">
    <property type="entry name" value="Sortilin_N"/>
</dbReference>
<dbReference type="PANTHER" id="PTHR12106:SF23">
    <property type="entry name" value="SORTILIN"/>
    <property type="match status" value="1"/>
</dbReference>
<organism evidence="8 9">
    <name type="scientific">Sinanodonta woodiana</name>
    <name type="common">Chinese pond mussel</name>
    <name type="synonym">Anodonta woodiana</name>
    <dbReference type="NCBI Taxonomy" id="1069815"/>
    <lineage>
        <taxon>Eukaryota</taxon>
        <taxon>Metazoa</taxon>
        <taxon>Spiralia</taxon>
        <taxon>Lophotrochozoa</taxon>
        <taxon>Mollusca</taxon>
        <taxon>Bivalvia</taxon>
        <taxon>Autobranchia</taxon>
        <taxon>Heteroconchia</taxon>
        <taxon>Palaeoheterodonta</taxon>
        <taxon>Unionida</taxon>
        <taxon>Unionoidea</taxon>
        <taxon>Unionidae</taxon>
        <taxon>Unioninae</taxon>
        <taxon>Sinanodonta</taxon>
    </lineage>
</organism>
<dbReference type="EMBL" id="JBJQND010000015">
    <property type="protein sequence ID" value="KAL3853614.1"/>
    <property type="molecule type" value="Genomic_DNA"/>
</dbReference>
<dbReference type="CDD" id="cd15482">
    <property type="entry name" value="Sialidase_non-viral"/>
    <property type="match status" value="1"/>
</dbReference>
<dbReference type="Gene3D" id="3.30.60.270">
    <property type="match status" value="1"/>
</dbReference>
<evidence type="ECO:0000256" key="6">
    <source>
        <dbReference type="SAM" id="Phobius"/>
    </source>
</evidence>
<evidence type="ECO:0000256" key="4">
    <source>
        <dbReference type="ARBA" id="ARBA00023180"/>
    </source>
</evidence>
<keyword evidence="9" id="KW-1185">Reference proteome</keyword>
<comment type="subcellular location">
    <subcellularLocation>
        <location evidence="1">Membrane</location>
    </subcellularLocation>
</comment>
<evidence type="ECO:0000259" key="7">
    <source>
        <dbReference type="SMART" id="SM00602"/>
    </source>
</evidence>
<evidence type="ECO:0000313" key="9">
    <source>
        <dbReference type="Proteomes" id="UP001634394"/>
    </source>
</evidence>
<dbReference type="Gene3D" id="2.10.70.80">
    <property type="match status" value="1"/>
</dbReference>
<feature type="domain" description="VPS10" evidence="7">
    <location>
        <begin position="112"/>
        <end position="744"/>
    </location>
</feature>
<comment type="caution">
    <text evidence="8">The sequence shown here is derived from an EMBL/GenBank/DDBJ whole genome shotgun (WGS) entry which is preliminary data.</text>
</comment>
<dbReference type="AlphaFoldDB" id="A0ABD3UVZ1"/>
<protein>
    <recommendedName>
        <fullName evidence="7">VPS10 domain-containing protein</fullName>
    </recommendedName>
</protein>
<dbReference type="SUPFAM" id="SSF110296">
    <property type="entry name" value="Oligoxyloglucan reducing end-specific cellobiohydrolase"/>
    <property type="match status" value="1"/>
</dbReference>
<dbReference type="Gene3D" id="2.130.10.10">
    <property type="entry name" value="YVTN repeat-like/Quinoprotein amine dehydrogenase"/>
    <property type="match status" value="2"/>
</dbReference>
<dbReference type="InterPro" id="IPR006581">
    <property type="entry name" value="VPS10"/>
</dbReference>
<evidence type="ECO:0000256" key="3">
    <source>
        <dbReference type="ARBA" id="ARBA00023136"/>
    </source>
</evidence>
<feature type="region of interest" description="Disordered" evidence="5">
    <location>
        <begin position="830"/>
        <end position="877"/>
    </location>
</feature>
<gene>
    <name evidence="8" type="ORF">ACJMK2_017146</name>
</gene>
<evidence type="ECO:0000256" key="2">
    <source>
        <dbReference type="ARBA" id="ARBA00022737"/>
    </source>
</evidence>
<sequence length="877" mass="98750">MEDRQTKCVGTISLHLSFILISTIFTQWGVYGIDVLKMQQRDAQIIEHNLVKREAKDPETDSCLKQEINFLSDIKSGTKIDDRYVFENNSDGSMALAWAGENDGTFIIVTTQAVFGSTTSYNVYRSTDFGKTFQNINSMFSAPILHDIGLQRSPDNAQKLYLLGEGDKGTVLYITTDGGQTFTPVKLDFRINDKFIYHEPTAGYENYMLVSSDAKDLYITKDNGLTWKKILPKLQKVKWGISANTTANYQDSPQTIYATVGEETIQDPVFSHFFQVMQTPVYELKKSEDAGDTWVTLLSNVGEFGHSGKFLYASIVKEPTNPNSQRLLKISTDGGKTWNEAQLPTVTQDRFYSVLDMSEGLVFMHVDDPGDSGHGVLYTSDSAGIVYSESLQNHLYPNFGDTTDFYRVLSMRGVYITSQMNADDSIHSMITYNRGATWQKIPKPEGATCKDDKKECFLQIHGLYSISRGLQTQLPLSSASATGIVMAHGNVADALQTTESDVFISSDGGYSWKKTLTGHHMYQIADSGGLIVAIPNPTNEPKEIKFSTDEGNCWHNYQFTNESIHLTGLLTEPGEKSIVVSIWGYRMSDKKWVTHVIDFKKVIKTKCDDTDYEPWVAHLESRKTEGLDIYGCLLGKRETIMRLKKNSWCYNGYEYEKELTTKICPCTREDYECEYGYYRPDGSDYCVKVTEFKGPEIDICLRGHEEKIVTSGYRKIPGDTCAGGFVPNGGQFIDLKKRCSDEVKADVIKDETAPYQPDKGEVHKTAVIVLAVIVLFVVILVAIFLTRRYFILRRNKVVYRYSLLNQTEDNVEHDLENALTSNGSVLYQDSDEEVDPVSKQKMNSNHSNSKPHSTQPKTVPTRNAVPYHDDSDDDMLG</sequence>
<dbReference type="InterPro" id="IPR015943">
    <property type="entry name" value="WD40/YVTN_repeat-like_dom_sf"/>
</dbReference>
<keyword evidence="6" id="KW-1133">Transmembrane helix</keyword>
<reference evidence="8 9" key="1">
    <citation type="submission" date="2024-11" db="EMBL/GenBank/DDBJ databases">
        <title>Chromosome-level genome assembly of the freshwater bivalve Anodonta woodiana.</title>
        <authorList>
            <person name="Chen X."/>
        </authorList>
    </citation>
    <scope>NUCLEOTIDE SEQUENCE [LARGE SCALE GENOMIC DNA]</scope>
    <source>
        <strain evidence="8">MN2024</strain>
        <tissue evidence="8">Gills</tissue>
    </source>
</reference>
<dbReference type="Pfam" id="PF15902">
    <property type="entry name" value="Sortilin-Vps10"/>
    <property type="match status" value="1"/>
</dbReference>
<feature type="transmembrane region" description="Helical" evidence="6">
    <location>
        <begin position="766"/>
        <end position="786"/>
    </location>
</feature>
<proteinExistence type="predicted"/>
<dbReference type="PANTHER" id="PTHR12106">
    <property type="entry name" value="SORTILIN RELATED"/>
    <property type="match status" value="1"/>
</dbReference>
<name>A0ABD3UVZ1_SINWO</name>
<feature type="transmembrane region" description="Helical" evidence="6">
    <location>
        <begin position="12"/>
        <end position="31"/>
    </location>
</feature>
<feature type="compositionally biased region" description="Polar residues" evidence="5">
    <location>
        <begin position="840"/>
        <end position="861"/>
    </location>
</feature>
<dbReference type="InterPro" id="IPR031777">
    <property type="entry name" value="Sortilin_C"/>
</dbReference>
<dbReference type="SMART" id="SM00602">
    <property type="entry name" value="VPS10"/>
    <property type="match status" value="1"/>
</dbReference>
<keyword evidence="4" id="KW-0325">Glycoprotein</keyword>
<keyword evidence="3 6" id="KW-0472">Membrane</keyword>